<evidence type="ECO:0000313" key="1">
    <source>
        <dbReference type="EMBL" id="GME75235.1"/>
    </source>
</evidence>
<proteinExistence type="predicted"/>
<dbReference type="EMBL" id="BSXS01001148">
    <property type="protein sequence ID" value="GME75235.1"/>
    <property type="molecule type" value="Genomic_DNA"/>
</dbReference>
<name>A0ACB5SX61_AMBMO</name>
<sequence>MNQLNRFKLNVCFLRSDNEFHTIELKQFCNTNGIHQEFTSPGHSYQNGSAENANGLMVKKVQKLMFESGLPRKYWEMALKHAVFSHNVHSFHNKDSPYERFHHRASNANLLNLIPFGARVYVRNPNNVQKATKQLCASVFLGYDGTDKIIYYLKGDLKNGRVARTGDFNVDNVVYFPYYNRNKDNVLFETDKNDDVGSSSIIIESAVSYAGGHGGGAFKNVGGGSSAIIESNPVSPTPEPSPVPSAGALVQMNDSSADTSHDHLVPSDPMDIDAGIVVNQVNEAPDINAVSSQINETPGNAVAFRDADNKVVRATVEDVDEDDEMDYVEFVEYGDNLYYEVEQPGSPVDESVANVDHETERAVMPPLHVTRYNPNPTPNPTPNLTPNLTPSPESLSRTGANEIASGVANTERVVDVHRQEVSPNSTTSTPPVPTPTALVPISNQLIPRPRSHAQKRSLTASNTPDTHSNSNDVDMNRPLAVVRRSRRLQHLPPDFVPLTSNVSHDLVPYETIHPNVVTPIPPLPNPQSDHPRELVLPIENTISTERVVKQRKRDDGTSMMVVYEPLPPTNVNDPKSLPPPVREVLGYGKERAFFAAGGGKYDIPTTVEEAMETDEWTK</sequence>
<organism evidence="1 2">
    <name type="scientific">Ambrosiozyma monospora</name>
    <name type="common">Yeast</name>
    <name type="synonym">Endomycopsis monosporus</name>
    <dbReference type="NCBI Taxonomy" id="43982"/>
    <lineage>
        <taxon>Eukaryota</taxon>
        <taxon>Fungi</taxon>
        <taxon>Dikarya</taxon>
        <taxon>Ascomycota</taxon>
        <taxon>Saccharomycotina</taxon>
        <taxon>Pichiomycetes</taxon>
        <taxon>Pichiales</taxon>
        <taxon>Pichiaceae</taxon>
        <taxon>Ambrosiozyma</taxon>
    </lineage>
</organism>
<gene>
    <name evidence="1" type="ORF">Amon02_000208100</name>
</gene>
<accession>A0ACB5SX61</accession>
<comment type="caution">
    <text evidence="1">The sequence shown here is derived from an EMBL/GenBank/DDBJ whole genome shotgun (WGS) entry which is preliminary data.</text>
</comment>
<dbReference type="Proteomes" id="UP001165064">
    <property type="component" value="Unassembled WGS sequence"/>
</dbReference>
<keyword evidence="2" id="KW-1185">Reference proteome</keyword>
<protein>
    <submittedName>
        <fullName evidence="1">Unnamed protein product</fullName>
    </submittedName>
</protein>
<reference evidence="1" key="1">
    <citation type="submission" date="2023-04" db="EMBL/GenBank/DDBJ databases">
        <title>Ambrosiozyma monospora NBRC 10751.</title>
        <authorList>
            <person name="Ichikawa N."/>
            <person name="Sato H."/>
            <person name="Tonouchi N."/>
        </authorList>
    </citation>
    <scope>NUCLEOTIDE SEQUENCE</scope>
    <source>
        <strain evidence="1">NBRC 10751</strain>
    </source>
</reference>
<evidence type="ECO:0000313" key="2">
    <source>
        <dbReference type="Proteomes" id="UP001165064"/>
    </source>
</evidence>